<keyword evidence="1" id="KW-0472">Membrane</keyword>
<name>A0A7W7NWS2_9SPHN</name>
<accession>A0A7W7NWS2</accession>
<feature type="transmembrane region" description="Helical" evidence="1">
    <location>
        <begin position="34"/>
        <end position="53"/>
    </location>
</feature>
<dbReference type="InterPro" id="IPR036465">
    <property type="entry name" value="vWFA_dom_sf"/>
</dbReference>
<dbReference type="Gene3D" id="3.40.50.410">
    <property type="entry name" value="von Willebrand factor, type A domain"/>
    <property type="match status" value="2"/>
</dbReference>
<dbReference type="PROSITE" id="PS50234">
    <property type="entry name" value="VWFA"/>
    <property type="match status" value="1"/>
</dbReference>
<dbReference type="AlphaFoldDB" id="A0A7W7NWS2"/>
<dbReference type="InterPro" id="IPR028087">
    <property type="entry name" value="Tad_N"/>
</dbReference>
<dbReference type="Proteomes" id="UP000555448">
    <property type="component" value="Unassembled WGS sequence"/>
</dbReference>
<evidence type="ECO:0000313" key="4">
    <source>
        <dbReference type="Proteomes" id="UP000555448"/>
    </source>
</evidence>
<dbReference type="InterPro" id="IPR002035">
    <property type="entry name" value="VWF_A"/>
</dbReference>
<feature type="domain" description="VWFA" evidence="2">
    <location>
        <begin position="165"/>
        <end position="240"/>
    </location>
</feature>
<gene>
    <name evidence="3" type="ORF">HNO88_002035</name>
</gene>
<protein>
    <submittedName>
        <fullName evidence="3">Flp pilus assembly protein TadG</fullName>
    </submittedName>
</protein>
<dbReference type="EMBL" id="JACHLR010000007">
    <property type="protein sequence ID" value="MBB4858709.1"/>
    <property type="molecule type" value="Genomic_DNA"/>
</dbReference>
<keyword evidence="1" id="KW-1133">Transmembrane helix</keyword>
<evidence type="ECO:0000259" key="2">
    <source>
        <dbReference type="PROSITE" id="PS50234"/>
    </source>
</evidence>
<dbReference type="RefSeq" id="WP_184244617.1">
    <property type="nucleotide sequence ID" value="NZ_JACHLR010000007.1"/>
</dbReference>
<dbReference type="SUPFAM" id="SSF53300">
    <property type="entry name" value="vWA-like"/>
    <property type="match status" value="1"/>
</dbReference>
<keyword evidence="4" id="KW-1185">Reference proteome</keyword>
<evidence type="ECO:0000313" key="3">
    <source>
        <dbReference type="EMBL" id="MBB4858709.1"/>
    </source>
</evidence>
<organism evidence="3 4">
    <name type="scientific">Novosphingobium chloroacetimidivorans</name>
    <dbReference type="NCBI Taxonomy" id="1428314"/>
    <lineage>
        <taxon>Bacteria</taxon>
        <taxon>Pseudomonadati</taxon>
        <taxon>Pseudomonadota</taxon>
        <taxon>Alphaproteobacteria</taxon>
        <taxon>Sphingomonadales</taxon>
        <taxon>Sphingomonadaceae</taxon>
        <taxon>Novosphingobium</taxon>
    </lineage>
</organism>
<comment type="caution">
    <text evidence="3">The sequence shown here is derived from an EMBL/GenBank/DDBJ whole genome shotgun (WGS) entry which is preliminary data.</text>
</comment>
<dbReference type="Pfam" id="PF13400">
    <property type="entry name" value="Tad"/>
    <property type="match status" value="1"/>
</dbReference>
<reference evidence="3 4" key="1">
    <citation type="submission" date="2020-08" db="EMBL/GenBank/DDBJ databases">
        <title>Functional genomics of gut bacteria from endangered species of beetles.</title>
        <authorList>
            <person name="Carlos-Shanley C."/>
        </authorList>
    </citation>
    <scope>NUCLEOTIDE SEQUENCE [LARGE SCALE GENOMIC DNA]</scope>
    <source>
        <strain evidence="3 4">S00245</strain>
    </source>
</reference>
<proteinExistence type="predicted"/>
<sequence>MPRVTNPVSARRARSAFRIGGWLRRLARDQRGNTFLIVAAAIIPMLAVVGGGVDISRGYLSRTRLQQACDAGVLATRKKIGGTVITNQVIPTDANAVGTRFFNLNFQDGAYGTSGRTFAMTLSPDYTINGTASVSVPTSVMKLFAVDALPVTVQCSAQFHYANTDIMMVLDVTGSMNETNTGDTSPKISVLRQTVKDFYASIESNKTQGTRIRWGFVPYSTNVNVGYLLKSGWIADSTDLESRTAVNSGWNAKWRYQTETVNVSSLKSGASSNLPKGTSLNMKIGGTAASPSQVAVPFEGCIEERKTYVINDYNNVDLTKARDLDIDAVPDSSKPDTQWHIMLRDVSYLRAVNSWGGYWSPSAVESSSDYVNAADYGFAACPAESRKLAEMTASQVATYVDGLVPAGSTYHDIGMIWGGRLISPTGIFASENGDVNGRPSSRHLIFLTDGQTAPSDFSYGTYGIEPLSQRRWNSSSPYNLTQTVEKRFSYACNQVKNKNVTVWVIGFGTTVPTLMKDCAGSGHWFQAANSTQLSNAFAAIAASIGDLRIIK</sequence>
<keyword evidence="1" id="KW-0812">Transmembrane</keyword>
<evidence type="ECO:0000256" key="1">
    <source>
        <dbReference type="SAM" id="Phobius"/>
    </source>
</evidence>